<protein>
    <submittedName>
        <fullName evidence="1">Uncharacterized protein</fullName>
    </submittedName>
</protein>
<sequence>MKTGLEKELDNDTKMKVENGASMMGKCMWCMVKTIIDGLDLKLQIREMVRMMELVRVSVLVKTRELVKMKELVRLKESMPMKRKLVDVRELV</sequence>
<comment type="caution">
    <text evidence="1">The sequence shown here is derived from an EMBL/GenBank/DDBJ whole genome shotgun (WGS) entry which is preliminary data.</text>
</comment>
<proteinExistence type="predicted"/>
<evidence type="ECO:0000313" key="1">
    <source>
        <dbReference type="EMBL" id="KAK7412348.1"/>
    </source>
</evidence>
<dbReference type="AlphaFoldDB" id="A0AAN9T4R9"/>
<organism evidence="1 2">
    <name type="scientific">Psophocarpus tetragonolobus</name>
    <name type="common">Winged bean</name>
    <name type="synonym">Dolichos tetragonolobus</name>
    <dbReference type="NCBI Taxonomy" id="3891"/>
    <lineage>
        <taxon>Eukaryota</taxon>
        <taxon>Viridiplantae</taxon>
        <taxon>Streptophyta</taxon>
        <taxon>Embryophyta</taxon>
        <taxon>Tracheophyta</taxon>
        <taxon>Spermatophyta</taxon>
        <taxon>Magnoliopsida</taxon>
        <taxon>eudicotyledons</taxon>
        <taxon>Gunneridae</taxon>
        <taxon>Pentapetalae</taxon>
        <taxon>rosids</taxon>
        <taxon>fabids</taxon>
        <taxon>Fabales</taxon>
        <taxon>Fabaceae</taxon>
        <taxon>Papilionoideae</taxon>
        <taxon>50 kb inversion clade</taxon>
        <taxon>NPAAA clade</taxon>
        <taxon>indigoferoid/millettioid clade</taxon>
        <taxon>Phaseoleae</taxon>
        <taxon>Psophocarpus</taxon>
    </lineage>
</organism>
<accession>A0AAN9T4R9</accession>
<keyword evidence="2" id="KW-1185">Reference proteome</keyword>
<reference evidence="1 2" key="1">
    <citation type="submission" date="2024-01" db="EMBL/GenBank/DDBJ databases">
        <title>The genomes of 5 underutilized Papilionoideae crops provide insights into root nodulation and disease resistanc.</title>
        <authorList>
            <person name="Jiang F."/>
        </authorList>
    </citation>
    <scope>NUCLEOTIDE SEQUENCE [LARGE SCALE GENOMIC DNA]</scope>
    <source>
        <strain evidence="1">DUOXIRENSHENG_FW03</strain>
        <tissue evidence="1">Leaves</tissue>
    </source>
</reference>
<gene>
    <name evidence="1" type="ORF">VNO78_03803</name>
</gene>
<name>A0AAN9T4R9_PSOTE</name>
<dbReference type="Proteomes" id="UP001386955">
    <property type="component" value="Unassembled WGS sequence"/>
</dbReference>
<dbReference type="EMBL" id="JAYMYS010000001">
    <property type="protein sequence ID" value="KAK7412348.1"/>
    <property type="molecule type" value="Genomic_DNA"/>
</dbReference>
<evidence type="ECO:0000313" key="2">
    <source>
        <dbReference type="Proteomes" id="UP001386955"/>
    </source>
</evidence>